<proteinExistence type="predicted"/>
<reference evidence="2" key="1">
    <citation type="submission" date="2020-05" db="EMBL/GenBank/DDBJ databases">
        <title>WGS assembly of Panicum virgatum.</title>
        <authorList>
            <person name="Lovell J.T."/>
            <person name="Jenkins J."/>
            <person name="Shu S."/>
            <person name="Juenger T.E."/>
            <person name="Schmutz J."/>
        </authorList>
    </citation>
    <scope>NUCLEOTIDE SEQUENCE</scope>
    <source>
        <strain evidence="2">AP13</strain>
    </source>
</reference>
<feature type="region of interest" description="Disordered" evidence="1">
    <location>
        <begin position="1"/>
        <end position="28"/>
    </location>
</feature>
<dbReference type="AlphaFoldDB" id="A0A8T0NB97"/>
<feature type="region of interest" description="Disordered" evidence="1">
    <location>
        <begin position="165"/>
        <end position="188"/>
    </location>
</feature>
<dbReference type="Proteomes" id="UP000823388">
    <property type="component" value="Chromosome 9K"/>
</dbReference>
<organism evidence="2 3">
    <name type="scientific">Panicum virgatum</name>
    <name type="common">Blackwell switchgrass</name>
    <dbReference type="NCBI Taxonomy" id="38727"/>
    <lineage>
        <taxon>Eukaryota</taxon>
        <taxon>Viridiplantae</taxon>
        <taxon>Streptophyta</taxon>
        <taxon>Embryophyta</taxon>
        <taxon>Tracheophyta</taxon>
        <taxon>Spermatophyta</taxon>
        <taxon>Magnoliopsida</taxon>
        <taxon>Liliopsida</taxon>
        <taxon>Poales</taxon>
        <taxon>Poaceae</taxon>
        <taxon>PACMAD clade</taxon>
        <taxon>Panicoideae</taxon>
        <taxon>Panicodae</taxon>
        <taxon>Paniceae</taxon>
        <taxon>Panicinae</taxon>
        <taxon>Panicum</taxon>
        <taxon>Panicum sect. Hiantes</taxon>
    </lineage>
</organism>
<feature type="region of interest" description="Disordered" evidence="1">
    <location>
        <begin position="255"/>
        <end position="311"/>
    </location>
</feature>
<keyword evidence="3" id="KW-1185">Reference proteome</keyword>
<evidence type="ECO:0000256" key="1">
    <source>
        <dbReference type="SAM" id="MobiDB-lite"/>
    </source>
</evidence>
<name>A0A8T0NB97_PANVG</name>
<evidence type="ECO:0000313" key="2">
    <source>
        <dbReference type="EMBL" id="KAG2546700.1"/>
    </source>
</evidence>
<protein>
    <submittedName>
        <fullName evidence="2">Uncharacterized protein</fullName>
    </submittedName>
</protein>
<comment type="caution">
    <text evidence="2">The sequence shown here is derived from an EMBL/GenBank/DDBJ whole genome shotgun (WGS) entry which is preliminary data.</text>
</comment>
<dbReference type="EMBL" id="CM029053">
    <property type="protein sequence ID" value="KAG2546700.1"/>
    <property type="molecule type" value="Genomic_DNA"/>
</dbReference>
<evidence type="ECO:0000313" key="3">
    <source>
        <dbReference type="Proteomes" id="UP000823388"/>
    </source>
</evidence>
<accession>A0A8T0NB97</accession>
<feature type="region of interest" description="Disordered" evidence="1">
    <location>
        <begin position="84"/>
        <end position="107"/>
    </location>
</feature>
<feature type="compositionally biased region" description="Low complexity" evidence="1">
    <location>
        <begin position="1"/>
        <end position="19"/>
    </location>
</feature>
<gene>
    <name evidence="2" type="ORF">PVAP13_9KG039800</name>
</gene>
<sequence>MGRVPARRPAGAATVRRAASVGEKRATQKRRRILPSALLVLRGSGVGQVSGDAASSISIFCCHYVTKALANLVLRSPSLPPAQIIGTPAQADKRDPVPADEPSGGGVLRQAPRRVARACAPHASPRGARGSGGWRTARGRCARTSACRPGQATASLRSTARGRELGANASPCSPGRQAKGPRAMQRKQRLPVVVAGEEAQRAREAGSQQLSVAAWLWPGRAPCVKRLGVSTRAPAAPRPAANNYWPVHHAGPIRSIPPCPGTRRAVRASAGPRGERQGEVALPLRRPPHRTRGGAAGKWPKRHAGRPGRGLGRQRACTAALLICGTAPTRLRWYRPGSGRSKGGRCRCGVAGGRARSGFSIARPGLLSSFMVMKPDPRQLRELPLCVPVELRHGSGSKQRPCSRFSEAIILRYVV</sequence>